<dbReference type="EMBL" id="JAINUF010000001">
    <property type="protein sequence ID" value="KAJ8382440.1"/>
    <property type="molecule type" value="Genomic_DNA"/>
</dbReference>
<feature type="region of interest" description="Disordered" evidence="1">
    <location>
        <begin position="398"/>
        <end position="417"/>
    </location>
</feature>
<gene>
    <name evidence="2" type="ORF">SKAU_G00032180</name>
</gene>
<feature type="compositionally biased region" description="Polar residues" evidence="1">
    <location>
        <begin position="309"/>
        <end position="325"/>
    </location>
</feature>
<keyword evidence="3" id="KW-1185">Reference proteome</keyword>
<accession>A0A9Q1JF91</accession>
<evidence type="ECO:0000313" key="2">
    <source>
        <dbReference type="EMBL" id="KAJ8382440.1"/>
    </source>
</evidence>
<comment type="caution">
    <text evidence="2">The sequence shown here is derived from an EMBL/GenBank/DDBJ whole genome shotgun (WGS) entry which is preliminary data.</text>
</comment>
<evidence type="ECO:0000313" key="3">
    <source>
        <dbReference type="Proteomes" id="UP001152622"/>
    </source>
</evidence>
<name>A0A9Q1JF91_SYNKA</name>
<reference evidence="2" key="1">
    <citation type="journal article" date="2023" name="Science">
        <title>Genome structures resolve the early diversification of teleost fishes.</title>
        <authorList>
            <person name="Parey E."/>
            <person name="Louis A."/>
            <person name="Montfort J."/>
            <person name="Bouchez O."/>
            <person name="Roques C."/>
            <person name="Iampietro C."/>
            <person name="Lluch J."/>
            <person name="Castinel A."/>
            <person name="Donnadieu C."/>
            <person name="Desvignes T."/>
            <person name="Floi Bucao C."/>
            <person name="Jouanno E."/>
            <person name="Wen M."/>
            <person name="Mejri S."/>
            <person name="Dirks R."/>
            <person name="Jansen H."/>
            <person name="Henkel C."/>
            <person name="Chen W.J."/>
            <person name="Zahm M."/>
            <person name="Cabau C."/>
            <person name="Klopp C."/>
            <person name="Thompson A.W."/>
            <person name="Robinson-Rechavi M."/>
            <person name="Braasch I."/>
            <person name="Lecointre G."/>
            <person name="Bobe J."/>
            <person name="Postlethwait J.H."/>
            <person name="Berthelot C."/>
            <person name="Roest Crollius H."/>
            <person name="Guiguen Y."/>
        </authorList>
    </citation>
    <scope>NUCLEOTIDE SEQUENCE</scope>
    <source>
        <strain evidence="2">WJC10195</strain>
    </source>
</reference>
<feature type="region of interest" description="Disordered" evidence="1">
    <location>
        <begin position="237"/>
        <end position="334"/>
    </location>
</feature>
<sequence>MSCFVMSFQTQLASVMEILVKAAISEETEWRTERAYGAIGCTHIASRRSVGVQVHDGEVMTGGGMLAAEEEGFLGEDWNCSLWKPMTRRHSNMAKPESHSGFTLERAEVERIVIKEESAELEEQAVGQGCVSQQQQESHRFARKRSVESQAAVDRGVAGRGSETQCCEGGWGFNQRGGGGGVCEGPGGLYEPDTNLEQEEDHTLEAELDFMMAPAVGGAWQHKPACAVEQLHLITPPAKDKVPPGSKVAWNTPASPYSEGGEGEGEGEGGQQHWQNQQQCGGSFHSPCLTYPSEPSTPARFPSAECQEQETPAATRQLPPTSSQPEQRHQRRWPQQVWPVWQDLQHAMDPEDSPAHPHWREAVQLHRLWQVFSEPGQPEDSPAGSHWGETVRLPPVRKEVQPPAQPENAPADSHRGETVQLLRVRPDFWSPTKPGNPPAHTYWRKTVLVYPLREEF</sequence>
<feature type="compositionally biased region" description="Low complexity" evidence="1">
    <location>
        <begin position="271"/>
        <end position="282"/>
    </location>
</feature>
<dbReference type="Proteomes" id="UP001152622">
    <property type="component" value="Chromosome 1"/>
</dbReference>
<dbReference type="AlphaFoldDB" id="A0A9Q1JF91"/>
<proteinExistence type="predicted"/>
<organism evidence="2 3">
    <name type="scientific">Synaphobranchus kaupii</name>
    <name type="common">Kaup's arrowtooth eel</name>
    <dbReference type="NCBI Taxonomy" id="118154"/>
    <lineage>
        <taxon>Eukaryota</taxon>
        <taxon>Metazoa</taxon>
        <taxon>Chordata</taxon>
        <taxon>Craniata</taxon>
        <taxon>Vertebrata</taxon>
        <taxon>Euteleostomi</taxon>
        <taxon>Actinopterygii</taxon>
        <taxon>Neopterygii</taxon>
        <taxon>Teleostei</taxon>
        <taxon>Anguilliformes</taxon>
        <taxon>Synaphobranchidae</taxon>
        <taxon>Synaphobranchus</taxon>
    </lineage>
</organism>
<evidence type="ECO:0000256" key="1">
    <source>
        <dbReference type="SAM" id="MobiDB-lite"/>
    </source>
</evidence>
<protein>
    <submittedName>
        <fullName evidence="2">Uncharacterized protein</fullName>
    </submittedName>
</protein>